<dbReference type="KEGG" id="nba:CUN60_07605"/>
<accession>A0A2I7N6T9</accession>
<dbReference type="Proteomes" id="UP000236655">
    <property type="component" value="Chromosome"/>
</dbReference>
<dbReference type="AlphaFoldDB" id="A0A2I7N6T9"/>
<sequence>MPATIIGYDETQNSQMVLKNYLTEYPESAGVILYTNWMLPENDKVIYLSRTSLLENGFIKTNDAEFIQNN</sequence>
<dbReference type="RefSeq" id="WP_102951465.1">
    <property type="nucleotide sequence ID" value="NZ_CP024847.1"/>
</dbReference>
<evidence type="ECO:0000313" key="2">
    <source>
        <dbReference type="Proteomes" id="UP000236655"/>
    </source>
</evidence>
<gene>
    <name evidence="1" type="ORF">CUN60_07605</name>
</gene>
<reference evidence="2" key="1">
    <citation type="submission" date="2017-11" db="EMBL/GenBank/DDBJ databases">
        <authorList>
            <person name="Chan K.G."/>
            <person name="Lee L.S."/>
        </authorList>
    </citation>
    <scope>NUCLEOTIDE SEQUENCE [LARGE SCALE GENOMIC DNA]</scope>
    <source>
        <strain evidence="2">DSM 100970</strain>
    </source>
</reference>
<protein>
    <submittedName>
        <fullName evidence="1">Uncharacterized protein</fullName>
    </submittedName>
</protein>
<keyword evidence="2" id="KW-1185">Reference proteome</keyword>
<organism evidence="1 2">
    <name type="scientific">Aquella oligotrophica</name>
    <dbReference type="NCBI Taxonomy" id="2067065"/>
    <lineage>
        <taxon>Bacteria</taxon>
        <taxon>Pseudomonadati</taxon>
        <taxon>Pseudomonadota</taxon>
        <taxon>Betaproteobacteria</taxon>
        <taxon>Neisseriales</taxon>
        <taxon>Neisseriaceae</taxon>
        <taxon>Aquella</taxon>
    </lineage>
</organism>
<dbReference type="EMBL" id="CP024847">
    <property type="protein sequence ID" value="AUR52169.1"/>
    <property type="molecule type" value="Genomic_DNA"/>
</dbReference>
<evidence type="ECO:0000313" key="1">
    <source>
        <dbReference type="EMBL" id="AUR52169.1"/>
    </source>
</evidence>
<proteinExistence type="predicted"/>
<name>A0A2I7N6T9_9NEIS</name>